<keyword evidence="8" id="KW-1185">Reference proteome</keyword>
<organism evidence="7 8">
    <name type="scientific">Pararhodobacter zhoushanensis</name>
    <dbReference type="NCBI Taxonomy" id="2479545"/>
    <lineage>
        <taxon>Bacteria</taxon>
        <taxon>Pseudomonadati</taxon>
        <taxon>Pseudomonadota</taxon>
        <taxon>Alphaproteobacteria</taxon>
        <taxon>Rhodobacterales</taxon>
        <taxon>Paracoccaceae</taxon>
        <taxon>Pararhodobacter</taxon>
    </lineage>
</organism>
<evidence type="ECO:0000256" key="5">
    <source>
        <dbReference type="SAM" id="Phobius"/>
    </source>
</evidence>
<dbReference type="InterPro" id="IPR003807">
    <property type="entry name" value="DUF202"/>
</dbReference>
<keyword evidence="2 5" id="KW-0812">Transmembrane</keyword>
<evidence type="ECO:0000256" key="2">
    <source>
        <dbReference type="ARBA" id="ARBA00022692"/>
    </source>
</evidence>
<evidence type="ECO:0000313" key="7">
    <source>
        <dbReference type="EMBL" id="MCW1932000.1"/>
    </source>
</evidence>
<comment type="caution">
    <text evidence="7">The sequence shown here is derived from an EMBL/GenBank/DDBJ whole genome shotgun (WGS) entry which is preliminary data.</text>
</comment>
<proteinExistence type="predicted"/>
<comment type="subcellular location">
    <subcellularLocation>
        <location evidence="1">Endomembrane system</location>
        <topology evidence="1">Multi-pass membrane protein</topology>
    </subcellularLocation>
</comment>
<evidence type="ECO:0000313" key="8">
    <source>
        <dbReference type="Proteomes" id="UP001208938"/>
    </source>
</evidence>
<evidence type="ECO:0000259" key="6">
    <source>
        <dbReference type="Pfam" id="PF02656"/>
    </source>
</evidence>
<accession>A0ABT3GWT3</accession>
<evidence type="ECO:0000256" key="4">
    <source>
        <dbReference type="ARBA" id="ARBA00023136"/>
    </source>
</evidence>
<evidence type="ECO:0000256" key="1">
    <source>
        <dbReference type="ARBA" id="ARBA00004127"/>
    </source>
</evidence>
<feature type="transmembrane region" description="Helical" evidence="5">
    <location>
        <begin position="46"/>
        <end position="64"/>
    </location>
</feature>
<feature type="domain" description="DUF202" evidence="6">
    <location>
        <begin position="7"/>
        <end position="68"/>
    </location>
</feature>
<keyword evidence="3 5" id="KW-1133">Transmembrane helix</keyword>
<dbReference type="Proteomes" id="UP001208938">
    <property type="component" value="Unassembled WGS sequence"/>
</dbReference>
<reference evidence="7 8" key="1">
    <citation type="submission" date="2022-10" db="EMBL/GenBank/DDBJ databases">
        <title>Pararhodobacter sp. nov., isolated from marine algae.</title>
        <authorList>
            <person name="Choi B.J."/>
            <person name="Kim J.M."/>
            <person name="Lee J.K."/>
            <person name="Choi D.G."/>
            <person name="Jeon C.O."/>
        </authorList>
    </citation>
    <scope>NUCLEOTIDE SEQUENCE [LARGE SCALE GENOMIC DNA]</scope>
    <source>
        <strain evidence="7 8">ZQ420</strain>
    </source>
</reference>
<name>A0ABT3GWT3_9RHOB</name>
<dbReference type="EMBL" id="JAPDFL010000001">
    <property type="protein sequence ID" value="MCW1932000.1"/>
    <property type="molecule type" value="Genomic_DNA"/>
</dbReference>
<sequence length="106" mass="11501">MIANYADHSSNERTFLAWVRTAVAIVGFGLASARLRDTPAPLWSEVLMLIAGGVVVLVAYLRMLHLRKRIDAQDSFDDGAMASDAFLALLVAAVFVLLALFAIHVT</sequence>
<dbReference type="Pfam" id="PF02656">
    <property type="entry name" value="DUF202"/>
    <property type="match status" value="1"/>
</dbReference>
<keyword evidence="4 5" id="KW-0472">Membrane</keyword>
<feature type="transmembrane region" description="Helical" evidence="5">
    <location>
        <begin position="15"/>
        <end position="34"/>
    </location>
</feature>
<protein>
    <submittedName>
        <fullName evidence="7">DUF202 domain-containing protein</fullName>
    </submittedName>
</protein>
<feature type="transmembrane region" description="Helical" evidence="5">
    <location>
        <begin position="85"/>
        <end position="105"/>
    </location>
</feature>
<evidence type="ECO:0000256" key="3">
    <source>
        <dbReference type="ARBA" id="ARBA00022989"/>
    </source>
</evidence>
<gene>
    <name evidence="7" type="ORF">OKW52_06920</name>
</gene>
<dbReference type="RefSeq" id="WP_264505073.1">
    <property type="nucleotide sequence ID" value="NZ_JAPDFL010000001.1"/>
</dbReference>